<protein>
    <submittedName>
        <fullName evidence="2">Uncharacterized protein</fullName>
    </submittedName>
</protein>
<dbReference type="AlphaFoldDB" id="A0A218XR93"/>
<reference evidence="3" key="1">
    <citation type="journal article" date="2017" name="Plant J.">
        <title>The pomegranate (Punica granatum L.) genome and the genomics of punicalagin biosynthesis.</title>
        <authorList>
            <person name="Qin G."/>
            <person name="Xu C."/>
            <person name="Ming R."/>
            <person name="Tang H."/>
            <person name="Guyot R."/>
            <person name="Kramer E.M."/>
            <person name="Hu Y."/>
            <person name="Yi X."/>
            <person name="Qi Y."/>
            <person name="Xu X."/>
            <person name="Gao Z."/>
            <person name="Pan H."/>
            <person name="Jian J."/>
            <person name="Tian Y."/>
            <person name="Yue Z."/>
            <person name="Xu Y."/>
        </authorList>
    </citation>
    <scope>NUCLEOTIDE SEQUENCE [LARGE SCALE GENOMIC DNA]</scope>
    <source>
        <strain evidence="3">cv. Dabenzi</strain>
    </source>
</reference>
<evidence type="ECO:0000313" key="2">
    <source>
        <dbReference type="EMBL" id="OWM87507.1"/>
    </source>
</evidence>
<dbReference type="Proteomes" id="UP000197138">
    <property type="component" value="Unassembled WGS sequence"/>
</dbReference>
<dbReference type="EMBL" id="MTKT01000813">
    <property type="protein sequence ID" value="OWM87507.1"/>
    <property type="molecule type" value="Genomic_DNA"/>
</dbReference>
<organism evidence="2 3">
    <name type="scientific">Punica granatum</name>
    <name type="common">Pomegranate</name>
    <dbReference type="NCBI Taxonomy" id="22663"/>
    <lineage>
        <taxon>Eukaryota</taxon>
        <taxon>Viridiplantae</taxon>
        <taxon>Streptophyta</taxon>
        <taxon>Embryophyta</taxon>
        <taxon>Tracheophyta</taxon>
        <taxon>Spermatophyta</taxon>
        <taxon>Magnoliopsida</taxon>
        <taxon>eudicotyledons</taxon>
        <taxon>Gunneridae</taxon>
        <taxon>Pentapetalae</taxon>
        <taxon>rosids</taxon>
        <taxon>malvids</taxon>
        <taxon>Myrtales</taxon>
        <taxon>Lythraceae</taxon>
        <taxon>Punica</taxon>
    </lineage>
</organism>
<feature type="compositionally biased region" description="Basic and acidic residues" evidence="1">
    <location>
        <begin position="36"/>
        <end position="59"/>
    </location>
</feature>
<evidence type="ECO:0000256" key="1">
    <source>
        <dbReference type="SAM" id="MobiDB-lite"/>
    </source>
</evidence>
<feature type="region of interest" description="Disordered" evidence="1">
    <location>
        <begin position="28"/>
        <end position="60"/>
    </location>
</feature>
<sequence>MLNHILVVLQLIPDNMEFQSDDMPNCATSNGLVSSEDSKGQRREIEDHRSHVEEKEQPLKENLSWSQSFELKLLQNKCKFIS</sequence>
<evidence type="ECO:0000313" key="3">
    <source>
        <dbReference type="Proteomes" id="UP000197138"/>
    </source>
</evidence>
<name>A0A218XR93_PUNGR</name>
<gene>
    <name evidence="2" type="ORF">CDL15_Pgr022618</name>
</gene>
<comment type="caution">
    <text evidence="2">The sequence shown here is derived from an EMBL/GenBank/DDBJ whole genome shotgun (WGS) entry which is preliminary data.</text>
</comment>
<accession>A0A218XR93</accession>
<proteinExistence type="predicted"/>